<keyword evidence="2" id="KW-1185">Reference proteome</keyword>
<evidence type="ECO:0000313" key="1">
    <source>
        <dbReference type="EMBL" id="KXH33764.1"/>
    </source>
</evidence>
<protein>
    <submittedName>
        <fullName evidence="1">Uncharacterized protein</fullName>
    </submittedName>
</protein>
<evidence type="ECO:0000313" key="2">
    <source>
        <dbReference type="Proteomes" id="UP000070121"/>
    </source>
</evidence>
<reference evidence="1 2" key="1">
    <citation type="submission" date="2014-02" db="EMBL/GenBank/DDBJ databases">
        <title>The genome sequence of Colletotrichum salicis CBS 607.94.</title>
        <authorList>
            <person name="Baroncelli R."/>
            <person name="Thon M.R."/>
        </authorList>
    </citation>
    <scope>NUCLEOTIDE SEQUENCE [LARGE SCALE GENOMIC DNA]</scope>
    <source>
        <strain evidence="1 2">CBS 607.94</strain>
    </source>
</reference>
<gene>
    <name evidence="1" type="ORF">CSAL01_00495</name>
</gene>
<organism evidence="1 2">
    <name type="scientific">Colletotrichum salicis</name>
    <dbReference type="NCBI Taxonomy" id="1209931"/>
    <lineage>
        <taxon>Eukaryota</taxon>
        <taxon>Fungi</taxon>
        <taxon>Dikarya</taxon>
        <taxon>Ascomycota</taxon>
        <taxon>Pezizomycotina</taxon>
        <taxon>Sordariomycetes</taxon>
        <taxon>Hypocreomycetidae</taxon>
        <taxon>Glomerellales</taxon>
        <taxon>Glomerellaceae</taxon>
        <taxon>Colletotrichum</taxon>
        <taxon>Colletotrichum acutatum species complex</taxon>
    </lineage>
</organism>
<proteinExistence type="predicted"/>
<name>A0A135SCX4_9PEZI</name>
<sequence length="76" mass="8304">MPIDKSAPLGLGAFFGQLNAEAIVANEGTPKGWRRAFRRRGMRLGDSVDSRAGINEKIRLPPCGITTHYYTAAIPF</sequence>
<accession>A0A135SCX4</accession>
<dbReference type="AlphaFoldDB" id="A0A135SCX4"/>
<dbReference type="Proteomes" id="UP000070121">
    <property type="component" value="Unassembled WGS sequence"/>
</dbReference>
<dbReference type="OrthoDB" id="10395827at2759"/>
<dbReference type="EMBL" id="JFFI01002434">
    <property type="protein sequence ID" value="KXH33764.1"/>
    <property type="molecule type" value="Genomic_DNA"/>
</dbReference>
<comment type="caution">
    <text evidence="1">The sequence shown here is derived from an EMBL/GenBank/DDBJ whole genome shotgun (WGS) entry which is preliminary data.</text>
</comment>